<keyword evidence="3" id="KW-0732">Signal</keyword>
<dbReference type="PROSITE" id="PS51257">
    <property type="entry name" value="PROKAR_LIPOPROTEIN"/>
    <property type="match status" value="1"/>
</dbReference>
<gene>
    <name evidence="5" type="ORF">DIZ80_06490</name>
</gene>
<dbReference type="InterPro" id="IPR036116">
    <property type="entry name" value="FN3_sf"/>
</dbReference>
<dbReference type="InterPro" id="IPR052052">
    <property type="entry name" value="Polysaccharide_Lyase_9"/>
</dbReference>
<keyword evidence="2" id="KW-0964">Secreted</keyword>
<dbReference type="Gene3D" id="2.60.40.10">
    <property type="entry name" value="Immunoglobulins"/>
    <property type="match status" value="2"/>
</dbReference>
<evidence type="ECO:0000256" key="2">
    <source>
        <dbReference type="ARBA" id="ARBA00022525"/>
    </source>
</evidence>
<keyword evidence="6" id="KW-1185">Reference proteome</keyword>
<dbReference type="InterPro" id="IPR006626">
    <property type="entry name" value="PbH1"/>
</dbReference>
<dbReference type="InterPro" id="IPR013783">
    <property type="entry name" value="Ig-like_fold"/>
</dbReference>
<evidence type="ECO:0000313" key="6">
    <source>
        <dbReference type="Proteomes" id="UP000254266"/>
    </source>
</evidence>
<dbReference type="PROSITE" id="PS50853">
    <property type="entry name" value="FN3"/>
    <property type="match status" value="2"/>
</dbReference>
<feature type="domain" description="Fibronectin type-III" evidence="4">
    <location>
        <begin position="246"/>
        <end position="332"/>
    </location>
</feature>
<dbReference type="Proteomes" id="UP000254266">
    <property type="component" value="Unassembled WGS sequence"/>
</dbReference>
<comment type="subcellular location">
    <subcellularLocation>
        <location evidence="1">Secreted</location>
    </subcellularLocation>
</comment>
<accession>A0A370DFV1</accession>
<organism evidence="5 6">
    <name type="scientific">endosymbiont of Galathealinum brachiosum</name>
    <dbReference type="NCBI Taxonomy" id="2200906"/>
    <lineage>
        <taxon>Bacteria</taxon>
        <taxon>Pseudomonadati</taxon>
        <taxon>Pseudomonadota</taxon>
        <taxon>Gammaproteobacteria</taxon>
        <taxon>sulfur-oxidizing symbionts</taxon>
    </lineage>
</organism>
<proteinExistence type="predicted"/>
<dbReference type="InterPro" id="IPR011050">
    <property type="entry name" value="Pectin_lyase_fold/virulence"/>
</dbReference>
<dbReference type="InterPro" id="IPR003961">
    <property type="entry name" value="FN3_dom"/>
</dbReference>
<dbReference type="PANTHER" id="PTHR40088">
    <property type="entry name" value="PECTATE LYASE (EUROFUNG)"/>
    <property type="match status" value="1"/>
</dbReference>
<dbReference type="SUPFAM" id="SSF51126">
    <property type="entry name" value="Pectin lyase-like"/>
    <property type="match status" value="1"/>
</dbReference>
<reference evidence="5 6" key="1">
    <citation type="journal article" date="2018" name="ISME J.">
        <title>Endosymbiont genomes yield clues of tubeworm success.</title>
        <authorList>
            <person name="Li Y."/>
            <person name="Liles M.R."/>
            <person name="Halanych K.M."/>
        </authorList>
    </citation>
    <scope>NUCLEOTIDE SEQUENCE [LARGE SCALE GENOMIC DNA]</scope>
    <source>
        <strain evidence="5">A1464</strain>
    </source>
</reference>
<dbReference type="SUPFAM" id="SSF49265">
    <property type="entry name" value="Fibronectin type III"/>
    <property type="match status" value="1"/>
</dbReference>
<protein>
    <recommendedName>
        <fullName evidence="4">Fibronectin type-III domain-containing protein</fullName>
    </recommendedName>
</protein>
<dbReference type="SMART" id="SM00060">
    <property type="entry name" value="FN3"/>
    <property type="match status" value="2"/>
</dbReference>
<dbReference type="GO" id="GO:0016837">
    <property type="term" value="F:carbon-oxygen lyase activity, acting on polysaccharides"/>
    <property type="evidence" value="ECO:0007669"/>
    <property type="project" value="TreeGrafter"/>
</dbReference>
<evidence type="ECO:0000259" key="4">
    <source>
        <dbReference type="PROSITE" id="PS50853"/>
    </source>
</evidence>
<evidence type="ECO:0000313" key="5">
    <source>
        <dbReference type="EMBL" id="RDH83782.1"/>
    </source>
</evidence>
<dbReference type="EMBL" id="QFXC01000008">
    <property type="protein sequence ID" value="RDH83782.1"/>
    <property type="molecule type" value="Genomic_DNA"/>
</dbReference>
<evidence type="ECO:0000256" key="1">
    <source>
        <dbReference type="ARBA" id="ARBA00004613"/>
    </source>
</evidence>
<comment type="caution">
    <text evidence="5">The sequence shown here is derived from an EMBL/GenBank/DDBJ whole genome shotgun (WGS) entry which is preliminary data.</text>
</comment>
<sequence length="910" mass="99149">MKNSLFWHYISIASLVILQGCSGTTSEYTDKPQNYSQKPQSFNISIQDKSDDAEEHTNGTIDLSSSDMEMIYDSYSGTQLVALRFQIGIPKDAIIESASIQFTTDEESYGIANLNITAEDSSNSSSFSTQQYNISQRQYLNNSIKWQPLEWSEVNETNEIQETPEIKSLLQPLIDKAEWNQCNYITFSITGEGQRIAVSHDLDENKSAKLSVQYLSNTTGVNCTDQDVSVDNNKLPIDTDTLAPSTPTNLRYSSSSLISTSVQLLWDTSADNIAVAGYKIYRDGVQIATTTKLLFTDTELQPSTNYQYTVSAFDNAGNNASSNALSITTTASISDNEAPSAPVLSSSSQPTSSSISIQWTASTDNISLSGYRIMRNGSLIATTTETSYSDTALQPSSVFQYSIIAFDSVNNTSNSNTLLITTANYVSSGLSGYFVSNSGNDNNSGSESAPWKTLQTSINKLSPGQTLNVVDGIYRENITPTVSGLSSAPIYVRAVNPLQVTIDGSGVGTALDITEVSYLEFEGFKLQNSGERAVLEVNSRDGQPATGNTDTHHIVLRKISVKGSCLNNNCNGILIGRSNDVLIEDAWVFGAGRYTTSIYGSRNITLRRVLIRWDQWYGANYKPDDPRNALGVYNTHDSLFENVVIIDSGYRPPGVGGDKGALLLAGGDNGDTAPFTGSENNRFYGLVIHNNIGLAISLSGRSAPHNQNHFENGVIFNNSRRGLTINKRVENTTFNNMTVFGHPEGGYGNFSSETSGNVLKNSLILNNGGSNAITGEVTETYNILYGNSTNNTSSDTSLVIDPNLEYVFTNDTATLLNSNLGSNNKPRGANAIYRYYNGVESTEKLWPWMFEDEIYEDFCDPNSLSDYGRTDSNSSAWCDSGKSLTRYLWESTTVLACPANICDVAPTPLP</sequence>
<dbReference type="GO" id="GO:0005576">
    <property type="term" value="C:extracellular region"/>
    <property type="evidence" value="ECO:0007669"/>
    <property type="project" value="UniProtKB-SubCell"/>
</dbReference>
<dbReference type="CDD" id="cd00063">
    <property type="entry name" value="FN3"/>
    <property type="match status" value="1"/>
</dbReference>
<dbReference type="Pfam" id="PF00041">
    <property type="entry name" value="fn3"/>
    <property type="match status" value="1"/>
</dbReference>
<dbReference type="PANTHER" id="PTHR40088:SF2">
    <property type="entry name" value="SECRETED SUGAR HYDROLASE"/>
    <property type="match status" value="1"/>
</dbReference>
<dbReference type="SMART" id="SM00710">
    <property type="entry name" value="PbH1"/>
    <property type="match status" value="7"/>
</dbReference>
<dbReference type="InterPro" id="IPR012334">
    <property type="entry name" value="Pectin_lyas_fold"/>
</dbReference>
<dbReference type="Gene3D" id="2.160.20.10">
    <property type="entry name" value="Single-stranded right-handed beta-helix, Pectin lyase-like"/>
    <property type="match status" value="1"/>
</dbReference>
<name>A0A370DFV1_9GAMM</name>
<feature type="domain" description="Fibronectin type-III" evidence="4">
    <location>
        <begin position="338"/>
        <end position="425"/>
    </location>
</feature>
<dbReference type="AlphaFoldDB" id="A0A370DFV1"/>
<evidence type="ECO:0000256" key="3">
    <source>
        <dbReference type="ARBA" id="ARBA00022729"/>
    </source>
</evidence>